<protein>
    <submittedName>
        <fullName evidence="5">Restriction endonuclease subunit S</fullName>
        <ecNumber evidence="5">3.1.21.-</ecNumber>
    </submittedName>
</protein>
<comment type="similarity">
    <text evidence="1">Belongs to the type-I restriction system S methylase family.</text>
</comment>
<evidence type="ECO:0000313" key="6">
    <source>
        <dbReference type="Proteomes" id="UP001589590"/>
    </source>
</evidence>
<dbReference type="GO" id="GO:0016787">
    <property type="term" value="F:hydrolase activity"/>
    <property type="evidence" value="ECO:0007669"/>
    <property type="project" value="UniProtKB-KW"/>
</dbReference>
<dbReference type="InterPro" id="IPR044946">
    <property type="entry name" value="Restrct_endonuc_typeI_TRD_sf"/>
</dbReference>
<feature type="domain" description="Type I restriction modification DNA specificity" evidence="4">
    <location>
        <begin position="205"/>
        <end position="356"/>
    </location>
</feature>
<reference evidence="5 6" key="1">
    <citation type="submission" date="2024-09" db="EMBL/GenBank/DDBJ databases">
        <authorList>
            <person name="Sun Q."/>
            <person name="Mori K."/>
        </authorList>
    </citation>
    <scope>NUCLEOTIDE SEQUENCE [LARGE SCALE GENOMIC DNA]</scope>
    <source>
        <strain evidence="5 6">CECT 8300</strain>
    </source>
</reference>
<evidence type="ECO:0000313" key="5">
    <source>
        <dbReference type="EMBL" id="MFB9106862.1"/>
    </source>
</evidence>
<accession>A0ABV5H4M0</accession>
<dbReference type="GO" id="GO:0004519">
    <property type="term" value="F:endonuclease activity"/>
    <property type="evidence" value="ECO:0007669"/>
    <property type="project" value="UniProtKB-KW"/>
</dbReference>
<dbReference type="PANTHER" id="PTHR30408">
    <property type="entry name" value="TYPE-1 RESTRICTION ENZYME ECOKI SPECIFICITY PROTEIN"/>
    <property type="match status" value="1"/>
</dbReference>
<dbReference type="RefSeq" id="WP_290270901.1">
    <property type="nucleotide sequence ID" value="NZ_JAUFQP010000010.1"/>
</dbReference>
<keyword evidence="2" id="KW-0680">Restriction system</keyword>
<dbReference type="Pfam" id="PF01420">
    <property type="entry name" value="Methylase_S"/>
    <property type="match status" value="2"/>
</dbReference>
<evidence type="ECO:0000256" key="3">
    <source>
        <dbReference type="ARBA" id="ARBA00023125"/>
    </source>
</evidence>
<gene>
    <name evidence="5" type="ORF">ACFFU1_18280</name>
</gene>
<dbReference type="CDD" id="cd17262">
    <property type="entry name" value="RMtype1_S_Aco12261I-TRD2-CR2"/>
    <property type="match status" value="1"/>
</dbReference>
<dbReference type="EMBL" id="JBHMFA010000035">
    <property type="protein sequence ID" value="MFB9106862.1"/>
    <property type="molecule type" value="Genomic_DNA"/>
</dbReference>
<keyword evidence="5" id="KW-0540">Nuclease</keyword>
<keyword evidence="6" id="KW-1185">Reference proteome</keyword>
<keyword evidence="5" id="KW-0255">Endonuclease</keyword>
<comment type="caution">
    <text evidence="5">The sequence shown here is derived from an EMBL/GenBank/DDBJ whole genome shotgun (WGS) entry which is preliminary data.</text>
</comment>
<keyword evidence="5" id="KW-0378">Hydrolase</keyword>
<organism evidence="5 6">
    <name type="scientific">Algibacter miyuki</name>
    <dbReference type="NCBI Taxonomy" id="1306933"/>
    <lineage>
        <taxon>Bacteria</taxon>
        <taxon>Pseudomonadati</taxon>
        <taxon>Bacteroidota</taxon>
        <taxon>Flavobacteriia</taxon>
        <taxon>Flavobacteriales</taxon>
        <taxon>Flavobacteriaceae</taxon>
        <taxon>Algibacter</taxon>
    </lineage>
</organism>
<proteinExistence type="inferred from homology"/>
<dbReference type="InterPro" id="IPR052021">
    <property type="entry name" value="Type-I_RS_S_subunit"/>
</dbReference>
<dbReference type="EC" id="3.1.21.-" evidence="5"/>
<sequence>MPNNWKTYKLEDIAKLRKEGIKPSDFNGEKYLGLEHIGQGNFLLDGIGNASEVSSNKSKFVEGDILYGKIRPYFKKVYRPKFSGICSTDMLIINTKNESLVSQSYLHQFIKTQEFTDKATETSTGTKMPRADWNNLKQWEIPFPPLPEQTQIANILSAIDDKIENNLATNKTLEGMAMALYKHWFVDFGPFQDGEFVDSELGMIPKGWEEKKIDDLAYILNSKRIPLSTGQRSKRKGEYPYYGASGVIDNIDDFIFDGEYVIISEDGENLRSRKTPIGFSAIGKFWVNNHAHILEGKQNGINKLVICHIAQMDMNPYLTGAVQPKLNKSNLLSIGIAMPKEDSIIQEVLAEFYSLSRLIFSNEKENQSLTKLRDTLLPKLISGEVRLKEFRAQVEHLV</sequence>
<evidence type="ECO:0000259" key="4">
    <source>
        <dbReference type="Pfam" id="PF01420"/>
    </source>
</evidence>
<name>A0ABV5H4M0_9FLAO</name>
<dbReference type="SUPFAM" id="SSF116734">
    <property type="entry name" value="DNA methylase specificity domain"/>
    <property type="match status" value="2"/>
</dbReference>
<evidence type="ECO:0000256" key="1">
    <source>
        <dbReference type="ARBA" id="ARBA00010923"/>
    </source>
</evidence>
<feature type="domain" description="Type I restriction modification DNA specificity" evidence="4">
    <location>
        <begin position="2"/>
        <end position="173"/>
    </location>
</feature>
<dbReference type="Proteomes" id="UP001589590">
    <property type="component" value="Unassembled WGS sequence"/>
</dbReference>
<dbReference type="PANTHER" id="PTHR30408:SF13">
    <property type="entry name" value="TYPE I RESTRICTION ENZYME HINDI SPECIFICITY SUBUNIT"/>
    <property type="match status" value="1"/>
</dbReference>
<dbReference type="Gene3D" id="3.90.220.20">
    <property type="entry name" value="DNA methylase specificity domains"/>
    <property type="match status" value="2"/>
</dbReference>
<evidence type="ECO:0000256" key="2">
    <source>
        <dbReference type="ARBA" id="ARBA00022747"/>
    </source>
</evidence>
<keyword evidence="3" id="KW-0238">DNA-binding</keyword>
<dbReference type="InterPro" id="IPR000055">
    <property type="entry name" value="Restrct_endonuc_typeI_TRD"/>
</dbReference>